<dbReference type="InterPro" id="IPR013783">
    <property type="entry name" value="Ig-like_fold"/>
</dbReference>
<dbReference type="PANTHER" id="PTHR24028:SF328">
    <property type="entry name" value="CADHERIN-3"/>
    <property type="match status" value="1"/>
</dbReference>
<organism evidence="5 6">
    <name type="scientific">Larkinella insperata</name>
    <dbReference type="NCBI Taxonomy" id="332158"/>
    <lineage>
        <taxon>Bacteria</taxon>
        <taxon>Pseudomonadati</taxon>
        <taxon>Bacteroidota</taxon>
        <taxon>Cytophagia</taxon>
        <taxon>Cytophagales</taxon>
        <taxon>Spirosomataceae</taxon>
        <taxon>Larkinella</taxon>
    </lineage>
</organism>
<comment type="caution">
    <text evidence="5">The sequence shown here is derived from an EMBL/GenBank/DDBJ whole genome shotgun (WGS) entry which is preliminary data.</text>
</comment>
<keyword evidence="6" id="KW-1185">Reference proteome</keyword>
<dbReference type="SMART" id="SM00736">
    <property type="entry name" value="CADG"/>
    <property type="match status" value="3"/>
</dbReference>
<keyword evidence="1" id="KW-0325">Glycoprotein</keyword>
<feature type="compositionally biased region" description="Basic and acidic residues" evidence="2">
    <location>
        <begin position="616"/>
        <end position="625"/>
    </location>
</feature>
<evidence type="ECO:0000256" key="1">
    <source>
        <dbReference type="ARBA" id="ARBA00023180"/>
    </source>
</evidence>
<dbReference type="Gene3D" id="4.10.1080.10">
    <property type="entry name" value="TSP type-3 repeat"/>
    <property type="match status" value="1"/>
</dbReference>
<feature type="compositionally biased region" description="Acidic residues" evidence="2">
    <location>
        <begin position="627"/>
        <end position="639"/>
    </location>
</feature>
<dbReference type="NCBIfam" id="TIGR04183">
    <property type="entry name" value="Por_Secre_tail"/>
    <property type="match status" value="1"/>
</dbReference>
<dbReference type="InterPro" id="IPR028974">
    <property type="entry name" value="TSP_type-3_rpt"/>
</dbReference>
<protein>
    <submittedName>
        <fullName evidence="5">Ig domain-containing protein</fullName>
    </submittedName>
</protein>
<dbReference type="InterPro" id="IPR015919">
    <property type="entry name" value="Cadherin-like_sf"/>
</dbReference>
<feature type="region of interest" description="Disordered" evidence="2">
    <location>
        <begin position="596"/>
        <end position="639"/>
    </location>
</feature>
<gene>
    <name evidence="5" type="ORF">ACFQ4C_20225</name>
</gene>
<evidence type="ECO:0000259" key="4">
    <source>
        <dbReference type="SMART" id="SM00736"/>
    </source>
</evidence>
<feature type="compositionally biased region" description="Low complexity" evidence="2">
    <location>
        <begin position="604"/>
        <end position="615"/>
    </location>
</feature>
<dbReference type="RefSeq" id="WP_379884384.1">
    <property type="nucleotide sequence ID" value="NZ_JBHTLP010000011.1"/>
</dbReference>
<feature type="signal peptide" evidence="3">
    <location>
        <begin position="1"/>
        <end position="32"/>
    </location>
</feature>
<dbReference type="CDD" id="cd11304">
    <property type="entry name" value="Cadherin_repeat"/>
    <property type="match status" value="2"/>
</dbReference>
<dbReference type="EMBL" id="JBHTLP010000011">
    <property type="protein sequence ID" value="MFD1143464.1"/>
    <property type="molecule type" value="Genomic_DNA"/>
</dbReference>
<dbReference type="InterPro" id="IPR026444">
    <property type="entry name" value="Secre_tail"/>
</dbReference>
<accession>A0ABW3QB43</accession>
<dbReference type="InterPro" id="IPR050174">
    <property type="entry name" value="Protocadherin/Cadherin-CA"/>
</dbReference>
<dbReference type="SUPFAM" id="SSF103647">
    <property type="entry name" value="TSP type-3 repeat"/>
    <property type="match status" value="1"/>
</dbReference>
<dbReference type="PANTHER" id="PTHR24028">
    <property type="entry name" value="CADHERIN-87A"/>
    <property type="match status" value="1"/>
</dbReference>
<evidence type="ECO:0000313" key="6">
    <source>
        <dbReference type="Proteomes" id="UP001597116"/>
    </source>
</evidence>
<dbReference type="SUPFAM" id="SSF49313">
    <property type="entry name" value="Cadherin-like"/>
    <property type="match status" value="3"/>
</dbReference>
<feature type="domain" description="Dystroglycan-type cadherin-like" evidence="4">
    <location>
        <begin position="1212"/>
        <end position="1303"/>
    </location>
</feature>
<dbReference type="Pfam" id="PF05345">
    <property type="entry name" value="He_PIG"/>
    <property type="match status" value="3"/>
</dbReference>
<dbReference type="Gene3D" id="2.60.40.10">
    <property type="entry name" value="Immunoglobulins"/>
    <property type="match status" value="3"/>
</dbReference>
<keyword evidence="3" id="KW-0732">Signal</keyword>
<feature type="domain" description="Dystroglycan-type cadherin-like" evidence="4">
    <location>
        <begin position="894"/>
        <end position="986"/>
    </location>
</feature>
<feature type="chain" id="PRO_5046558208" evidence="3">
    <location>
        <begin position="33"/>
        <end position="1516"/>
    </location>
</feature>
<reference evidence="6" key="1">
    <citation type="journal article" date="2019" name="Int. J. Syst. Evol. Microbiol.">
        <title>The Global Catalogue of Microorganisms (GCM) 10K type strain sequencing project: providing services to taxonomists for standard genome sequencing and annotation.</title>
        <authorList>
            <consortium name="The Broad Institute Genomics Platform"/>
            <consortium name="The Broad Institute Genome Sequencing Center for Infectious Disease"/>
            <person name="Wu L."/>
            <person name="Ma J."/>
        </authorList>
    </citation>
    <scope>NUCLEOTIDE SEQUENCE [LARGE SCALE GENOMIC DNA]</scope>
    <source>
        <strain evidence="6">CCUG 55608</strain>
    </source>
</reference>
<dbReference type="Gene3D" id="2.120.10.30">
    <property type="entry name" value="TolB, C-terminal domain"/>
    <property type="match status" value="1"/>
</dbReference>
<feature type="region of interest" description="Disordered" evidence="2">
    <location>
        <begin position="281"/>
        <end position="312"/>
    </location>
</feature>
<name>A0ABW3QB43_9BACT</name>
<dbReference type="Proteomes" id="UP001597116">
    <property type="component" value="Unassembled WGS sequence"/>
</dbReference>
<proteinExistence type="predicted"/>
<evidence type="ECO:0000313" key="5">
    <source>
        <dbReference type="EMBL" id="MFD1143464.1"/>
    </source>
</evidence>
<dbReference type="InterPro" id="IPR011042">
    <property type="entry name" value="6-blade_b-propeller_TolB-like"/>
</dbReference>
<dbReference type="InterPro" id="IPR006644">
    <property type="entry name" value="Cadg"/>
</dbReference>
<sequence>MKNTSTRFTLVMNSICVWLALVTCFNAPDAWGQGKGPDKNKFRGLYKLIKKVRNAKPSKEQVKNASFNFKSSLLKDNPNGRLDITAGLKNPTSLQFGPDGKLYVAQQNGLIKVLTIVKNAPNDYAIASQETISLINTIPNHNDDGSLAPAVTTRQVTGLLVSGTASSPILYVSSSDSRIGGPEGDLNLDTNSGIVSKLTKTPTGWVKVDLVRGLPRSEENHATNGLQLDGTRLYLVVGGHTNAGSPSTNFAYTPEYALAACVLSIDLAVIEALPTRGSGNTAYKYDLPTLDDPDRPGNPDANDPFGGNDGLNQAKLVAGGPVQVFASGFRNAYDLVITRSRKMYVTDNGANPGWGGHPASEGVGTATNNYVAGEPGSTGAGPNDPKVNNLDNFHYVGDLNNYVAGSFYGGHPHPIRANPAGAGLYTHNGTSGVWRTSKTGSNPLPSDWPPVPLSMAHPIEGDFQNPGEKDNALVTYTVSTNGITEYTASGFNNALKGHLLVASFDGTIQKITLNASGTGVTNSLGAKKRNLDLPFASNFGSQPLDITAQGDNDIFPGTVWVVCYLQNQIYVFEPEGGGGGCSAAYSTAFDDDGDGYSNADEIDNASNPCSSSSRPSDADGDKVSDFNDPDDDNDGLNDDVDYFPLDAANGLSTNLPIEYNLFNNDPGTGLFGLGFTGLMLPKVTGINYLDLFDEDNLVAGGAVGAFSVVEATAGDPFQAVNTQENGFQFGVNTNSTPGPFRVQTRLLGPFFNNRTPQYHQSQGLYIGVGDQDNYVKVALAADGGTGGIEVVYESNGVASSVTYNLPGGLPSGSLDLFLSVNKSTGRVQPRYAKDGGALTDLGSSIAVSGPLLEAIQGVRALAVGIVCTSLNSTPFTATWDLIKVTSEAITNTAPVLTGIGSKTAVVGQPLSFTAQATDTDLPAQTLTYSVSGLTGASINASTGAFSWTPTTTGSFSLTVRVTDNGSPALSQQETIRITVNPAGSTGPAVVSVSLMNATTDQQIRLLSNGEQINLATLASRNLNLRANTSPATVGSVRMVLSGRQNRTQTETGAPYSLFGDSNGDYNNWIPPVGSYSLTVTPYTGAGATGSVGTPLTLNFTVVEQAISNRPPVVGSALADQVVQVGSSFAFSFGATAFTDPDGDGLSYSATLDNNSALPAWLSFNASTRTFSGTPTSANPASLSIKVIASDGKGGSVSDSFVITIKTVNTAPVLTGIGSKTAVVGQPLSFTAQATDTDLPAQTLTYSVSGLTDASINASTGAFSWTPTTTGSFSLTIRVTDNGSPALSQQETIRITVNPAGSTGPVVVSVSLMNATTDQQIRLLSNGEQINLATLASRNLNLRANTSPATVGSVRMVLSGRQNRTQTETGAPYSLFGDSNGDYNNWIPPVGSYSLTVTPYTGAGATGSVGTPLTLNFTVINQTPQGRVEANADGDEMEVLYYPNPFRESFTLKVQGRYGGKMPVFIHDAYGRLIFNAEDMPQTEEIIQAGKQWPAGLYILQLGEGKRARRFRLVKLQ</sequence>
<dbReference type="Gene3D" id="2.60.120.200">
    <property type="match status" value="1"/>
</dbReference>
<evidence type="ECO:0000256" key="3">
    <source>
        <dbReference type="SAM" id="SignalP"/>
    </source>
</evidence>
<evidence type="ECO:0000256" key="2">
    <source>
        <dbReference type="SAM" id="MobiDB-lite"/>
    </source>
</evidence>
<feature type="domain" description="Dystroglycan-type cadherin-like" evidence="4">
    <location>
        <begin position="1112"/>
        <end position="1211"/>
    </location>
</feature>